<sequence>MKKILLLLCLTTVMVSSAQSNPNDIFAAGINDAEQFLNDYLNPVSEGALYSISNGWYNTADAKPLLGFEISIIGNMTSFKNKEDKQSFILDTADYENLQFVETDGQGNRTTVKPVSTALGEIEGIRVFVEGEVAPGVTTREEFDLPSGLAAEGITFVPSAYLQVSMGLIKGTEVKVRFLPKIETEDVSVGLYGVGIQHELTKHLPADKVLPIAVSAVVGYTHLSGTYDFTNTNVVQGENQKVDTNMDTWAFQAVVSTKLPIINFYGGLGYMTGKSNTDILGTYRVQSGPFQSQTYTDPFSFKTEVSGVTANIGTKLKLGFFRLNVDYTIAEFNNLAVGVNFGFR</sequence>
<dbReference type="InterPro" id="IPR046495">
    <property type="entry name" value="DUF6588"/>
</dbReference>
<keyword evidence="3" id="KW-1185">Reference proteome</keyword>
<organism evidence="2 3">
    <name type="scientific">Sediminicola luteus</name>
    <dbReference type="NCBI Taxonomy" id="319238"/>
    <lineage>
        <taxon>Bacteria</taxon>
        <taxon>Pseudomonadati</taxon>
        <taxon>Bacteroidota</taxon>
        <taxon>Flavobacteriia</taxon>
        <taxon>Flavobacteriales</taxon>
        <taxon>Flavobacteriaceae</taxon>
        <taxon>Sediminicola</taxon>
    </lineage>
</organism>
<dbReference type="Pfam" id="PF20230">
    <property type="entry name" value="DUF6588"/>
    <property type="match status" value="1"/>
</dbReference>
<accession>A0ABV2TSI5</accession>
<dbReference type="Proteomes" id="UP001549773">
    <property type="component" value="Unassembled WGS sequence"/>
</dbReference>
<reference evidence="2 3" key="1">
    <citation type="submission" date="2024-07" db="EMBL/GenBank/DDBJ databases">
        <title>The genome sequence of type strain Sediminicola luteus GDMCC 1.2596T.</title>
        <authorList>
            <person name="Liu Y."/>
        </authorList>
    </citation>
    <scope>NUCLEOTIDE SEQUENCE [LARGE SCALE GENOMIC DNA]</scope>
    <source>
        <strain evidence="2 3">GDMCC 1.2596</strain>
    </source>
</reference>
<evidence type="ECO:0000256" key="1">
    <source>
        <dbReference type="SAM" id="SignalP"/>
    </source>
</evidence>
<feature type="chain" id="PRO_5046908087" evidence="1">
    <location>
        <begin position="19"/>
        <end position="344"/>
    </location>
</feature>
<keyword evidence="1" id="KW-0732">Signal</keyword>
<evidence type="ECO:0000313" key="2">
    <source>
        <dbReference type="EMBL" id="MET7028218.1"/>
    </source>
</evidence>
<dbReference type="RefSeq" id="WP_354617080.1">
    <property type="nucleotide sequence ID" value="NZ_JBEWYP010000001.1"/>
</dbReference>
<evidence type="ECO:0000313" key="3">
    <source>
        <dbReference type="Proteomes" id="UP001549773"/>
    </source>
</evidence>
<gene>
    <name evidence="2" type="ORF">ABXZ32_02370</name>
</gene>
<dbReference type="EMBL" id="JBEWYP010000001">
    <property type="protein sequence ID" value="MET7028218.1"/>
    <property type="molecule type" value="Genomic_DNA"/>
</dbReference>
<comment type="caution">
    <text evidence="2">The sequence shown here is derived from an EMBL/GenBank/DDBJ whole genome shotgun (WGS) entry which is preliminary data.</text>
</comment>
<proteinExistence type="predicted"/>
<feature type="signal peptide" evidence="1">
    <location>
        <begin position="1"/>
        <end position="18"/>
    </location>
</feature>
<name>A0ABV2TSI5_9FLAO</name>
<protein>
    <submittedName>
        <fullName evidence="2">DUF6588 family protein</fullName>
    </submittedName>
</protein>